<comment type="subcellular location">
    <subcellularLocation>
        <location evidence="1">Endomembrane system</location>
        <topology evidence="1">Peripheral membrane protein</topology>
    </subcellularLocation>
</comment>
<evidence type="ECO:0000256" key="3">
    <source>
        <dbReference type="ARBA" id="ARBA00038201"/>
    </source>
</evidence>
<dbReference type="PROSITE" id="PS50219">
    <property type="entry name" value="CNH"/>
    <property type="match status" value="1"/>
</dbReference>
<feature type="region of interest" description="Disordered" evidence="5">
    <location>
        <begin position="452"/>
        <end position="512"/>
    </location>
</feature>
<dbReference type="GO" id="GO:0006914">
    <property type="term" value="P:autophagy"/>
    <property type="evidence" value="ECO:0007669"/>
    <property type="project" value="TreeGrafter"/>
</dbReference>
<evidence type="ECO:0000256" key="2">
    <source>
        <dbReference type="ARBA" id="ARBA00023136"/>
    </source>
</evidence>
<dbReference type="STRING" id="1047168.A0A0F4GJL2"/>
<accession>A0A0F4GJL2</accession>
<protein>
    <recommendedName>
        <fullName evidence="6">CNH domain-containing protein</fullName>
    </recommendedName>
</protein>
<feature type="region of interest" description="Disordered" evidence="5">
    <location>
        <begin position="50"/>
        <end position="76"/>
    </location>
</feature>
<dbReference type="GO" id="GO:0006886">
    <property type="term" value="P:intracellular protein transport"/>
    <property type="evidence" value="ECO:0007669"/>
    <property type="project" value="UniProtKB-UniRule"/>
</dbReference>
<dbReference type="InterPro" id="IPR032466">
    <property type="entry name" value="Metal_Hydrolase"/>
</dbReference>
<dbReference type="PANTHER" id="PTHR12894:SF49">
    <property type="entry name" value="VAM6_VPS39-LIKE PROTEIN"/>
    <property type="match status" value="1"/>
</dbReference>
<name>A0A0F4GJL2_9PEZI</name>
<evidence type="ECO:0000256" key="5">
    <source>
        <dbReference type="SAM" id="MobiDB-lite"/>
    </source>
</evidence>
<evidence type="ECO:0000313" key="7">
    <source>
        <dbReference type="EMBL" id="KJX97571.1"/>
    </source>
</evidence>
<evidence type="ECO:0000259" key="6">
    <source>
        <dbReference type="PROSITE" id="PS50219"/>
    </source>
</evidence>
<dbReference type="InterPro" id="IPR015943">
    <property type="entry name" value="WD40/YVTN_repeat-like_dom_sf"/>
</dbReference>
<gene>
    <name evidence="7" type="ORF">TI39_contig481g00044</name>
</gene>
<comment type="similarity">
    <text evidence="3">Belongs to the VAM6/VPS39 family.</text>
</comment>
<dbReference type="SUPFAM" id="SSF51556">
    <property type="entry name" value="Metallo-dependent hydrolases"/>
    <property type="match status" value="1"/>
</dbReference>
<evidence type="ECO:0000256" key="1">
    <source>
        <dbReference type="ARBA" id="ARBA00004184"/>
    </source>
</evidence>
<dbReference type="PANTHER" id="PTHR12894">
    <property type="entry name" value="CNH DOMAIN CONTAINING"/>
    <property type="match status" value="1"/>
</dbReference>
<dbReference type="GO" id="GO:0016787">
    <property type="term" value="F:hydrolase activity"/>
    <property type="evidence" value="ECO:0007669"/>
    <property type="project" value="InterPro"/>
</dbReference>
<dbReference type="OrthoDB" id="5325112at2759"/>
<sequence>MLSAFKAQSIYELKQRDKSKVESLLAYGDRLLVGLNNGALRIFRVNEGSDAEDGGSKNGSVSDAPGTSPSKTKPVELLREEDKFSKRPIQQLAIVKEANLLVSLSDTYVSLHDLQTHKLVERLEQTRGAACFAVTSNVVKDPDTNVPSLVSRLAVGAKRKVLCWTWQDMELLPDVIEISLEASIKSLNWADGNRLFAGMDPGFTVVNITTKESTAVYKPTQNNGTDLSSGELAGVRFGAVSSSGMGYMGMGSWVPKPMATWIAGDQVLLAKDVNTLFTTTEGKALERRQVPWSLAPEAIGYSYPYLLGLQPPEKGALQIRNPTTLTLLQSVAVPGAMILHVPQPNISLAHAGKGFLVASERVIWRMNALPYDTQLAELAEKQRFDEAISLLELLEDTLIDDKAGRIREIRTRKAISLFHQQKYRPALDLFTDAGTSPDRVIALYPRSIAGALSSIPDEPSEPENPVAEGIEDSNKDAQSTPTKSMFGLLKGGPKKMDSDAASLKSPAKIDSDNVSIRPKATKGAEKPLEGADLKLAAGCLNSFLAQARVQMQKHLTPDGSLKEYPPALDPETGKPAFADLLSDSVFERKAGDIDYQAELLKTAQLVDTTLFRSYMLASPSLAGSLFRLDNFCDPNVVQAALYEGERYNDLIDFLHGKRLHRQAMEMLAKFGKGQADGEVPEGMQGPERTVGYLKQLPPELVDLILEFVRWPIDEMPEVGMEVFLADTDYSERLPRQQVLEFLASVDRKLEIRYLEHIISELGENGEVFHQQLIDLYLAELKQNDFDEESRVEVKGKLEAFMLKSKVYNKRKTFQQLSATDPVFYEARAIVLSAMGNHKQALSIYVFQIMDYDKAENYCNKAYLEEQADHQACLIDGSATHEKSYKQFDAEDSSTKPNIFAILLGLYLRPPAGEDKRWPQALELLSKHGARLPASSTLDLMPDDLAVQELQDYFRGRIRNATSILREEMVVKSLEAVRWANTERLLSLGPDNVQSEKPMGRNRRVRIGEDDHCKVCHKRFGASAVRVYPDNEAIHYGCIGKMHVVDPDTFPLDAAAQYKPKAHTLDQAHDFLGQLGIQKMVIVQPSIYGNDNSCTLDGLKNLGPKNGRAVIQFDPALTSKEQLQQWHDMGVRGVRLNFKSVGANPSAPELEATLQDYADAVRSFGWPLELYIALENVPLIESVVDTLGCKVIIDHFGHPTAESLSTAKTAHDIQGFSSLVKLLKQGKTWVKISASYRLAKDPASKIVESLCREIVRVRSDRCVFATDWPHTRFDDVVVADYLEKILDWCEDEGVDLSQVLVRNAEELFDA</sequence>
<dbReference type="SUPFAM" id="SSF50978">
    <property type="entry name" value="WD40 repeat-like"/>
    <property type="match status" value="1"/>
</dbReference>
<dbReference type="InterPro" id="IPR006680">
    <property type="entry name" value="Amidohydro-rel"/>
</dbReference>
<evidence type="ECO:0000313" key="8">
    <source>
        <dbReference type="Proteomes" id="UP000033647"/>
    </source>
</evidence>
<dbReference type="Pfam" id="PF10366">
    <property type="entry name" value="Vps39_1"/>
    <property type="match status" value="1"/>
</dbReference>
<feature type="compositionally biased region" description="Polar residues" evidence="5">
    <location>
        <begin position="58"/>
        <end position="71"/>
    </location>
</feature>
<dbReference type="InterPro" id="IPR036322">
    <property type="entry name" value="WD40_repeat_dom_sf"/>
</dbReference>
<comment type="caution">
    <text evidence="7">The sequence shown here is derived from an EMBL/GenBank/DDBJ whole genome shotgun (WGS) entry which is preliminary data.</text>
</comment>
<organism evidence="7 8">
    <name type="scientific">Zymoseptoria brevis</name>
    <dbReference type="NCBI Taxonomy" id="1047168"/>
    <lineage>
        <taxon>Eukaryota</taxon>
        <taxon>Fungi</taxon>
        <taxon>Dikarya</taxon>
        <taxon>Ascomycota</taxon>
        <taxon>Pezizomycotina</taxon>
        <taxon>Dothideomycetes</taxon>
        <taxon>Dothideomycetidae</taxon>
        <taxon>Mycosphaerellales</taxon>
        <taxon>Mycosphaerellaceae</taxon>
        <taxon>Zymoseptoria</taxon>
    </lineage>
</organism>
<keyword evidence="8" id="KW-1185">Reference proteome</keyword>
<evidence type="ECO:0000256" key="4">
    <source>
        <dbReference type="PROSITE-ProRule" id="PRU01006"/>
    </source>
</evidence>
<dbReference type="InterPro" id="IPR019453">
    <property type="entry name" value="VPS39/TGFA1_Znf"/>
</dbReference>
<dbReference type="GO" id="GO:0012505">
    <property type="term" value="C:endomembrane system"/>
    <property type="evidence" value="ECO:0007669"/>
    <property type="project" value="UniProtKB-SubCell"/>
</dbReference>
<dbReference type="Pfam" id="PF00780">
    <property type="entry name" value="CNH"/>
    <property type="match status" value="1"/>
</dbReference>
<dbReference type="InterPro" id="IPR032914">
    <property type="entry name" value="Vam6/VPS39/TRAP1"/>
</dbReference>
<dbReference type="Pfam" id="PF04909">
    <property type="entry name" value="Amidohydro_2"/>
    <property type="match status" value="1"/>
</dbReference>
<feature type="domain" description="CNH" evidence="6">
    <location>
        <begin position="18"/>
        <end position="346"/>
    </location>
</feature>
<dbReference type="InterPro" id="IPR001180">
    <property type="entry name" value="CNH_dom"/>
</dbReference>
<dbReference type="Proteomes" id="UP000033647">
    <property type="component" value="Unassembled WGS sequence"/>
</dbReference>
<dbReference type="GO" id="GO:0000329">
    <property type="term" value="C:fungal-type vacuole membrane"/>
    <property type="evidence" value="ECO:0007669"/>
    <property type="project" value="TreeGrafter"/>
</dbReference>
<proteinExistence type="inferred from homology"/>
<reference evidence="7 8" key="1">
    <citation type="submission" date="2015-03" db="EMBL/GenBank/DDBJ databases">
        <title>RNA-seq based gene annotation and comparative genomics of four Zymoseptoria species reveal species-specific pathogenicity related genes and transposable element activity.</title>
        <authorList>
            <person name="Grandaubert J."/>
            <person name="Bhattacharyya A."/>
            <person name="Stukenbrock E.H."/>
        </authorList>
    </citation>
    <scope>NUCLEOTIDE SEQUENCE [LARGE SCALE GENOMIC DNA]</scope>
    <source>
        <strain evidence="7 8">Zb18110</strain>
    </source>
</reference>
<dbReference type="PROSITE" id="PS50236">
    <property type="entry name" value="CHCR"/>
    <property type="match status" value="1"/>
</dbReference>
<keyword evidence="2" id="KW-0472">Membrane</keyword>
<dbReference type="InterPro" id="IPR000547">
    <property type="entry name" value="Clathrin_H-chain/VPS_repeat"/>
</dbReference>
<dbReference type="GO" id="GO:0034058">
    <property type="term" value="P:endosomal vesicle fusion"/>
    <property type="evidence" value="ECO:0007669"/>
    <property type="project" value="TreeGrafter"/>
</dbReference>
<dbReference type="EMBL" id="LAFY01000473">
    <property type="protein sequence ID" value="KJX97571.1"/>
    <property type="molecule type" value="Genomic_DNA"/>
</dbReference>
<feature type="repeat" description="CHCR" evidence="4">
    <location>
        <begin position="726"/>
        <end position="886"/>
    </location>
</feature>
<dbReference type="InterPro" id="IPR019452">
    <property type="entry name" value="VPS39/TGF_beta_rcpt-assoc_1"/>
</dbReference>
<dbReference type="Pfam" id="PF10367">
    <property type="entry name" value="zf-Vps39_C"/>
    <property type="match status" value="1"/>
</dbReference>
<dbReference type="Gene3D" id="2.130.10.10">
    <property type="entry name" value="YVTN repeat-like/Quinoprotein amine dehydrogenase"/>
    <property type="match status" value="1"/>
</dbReference>
<dbReference type="Gene3D" id="3.20.20.140">
    <property type="entry name" value="Metal-dependent hydrolases"/>
    <property type="match status" value="1"/>
</dbReference>